<dbReference type="GO" id="GO:0005525">
    <property type="term" value="F:GTP binding"/>
    <property type="evidence" value="ECO:0007669"/>
    <property type="project" value="InterPro"/>
</dbReference>
<evidence type="ECO:0000313" key="3">
    <source>
        <dbReference type="EnsemblMetazoa" id="GBRI028150-PA"/>
    </source>
</evidence>
<dbReference type="Gene3D" id="3.40.50.300">
    <property type="entry name" value="P-loop containing nucleotide triphosphate hydrolases"/>
    <property type="match status" value="1"/>
</dbReference>
<dbReference type="InterPro" id="IPR027417">
    <property type="entry name" value="P-loop_NTPase"/>
</dbReference>
<protein>
    <recommendedName>
        <fullName evidence="2">Guanylate-binding protein N-terminal domain-containing protein</fullName>
    </recommendedName>
</protein>
<dbReference type="InterPro" id="IPR015894">
    <property type="entry name" value="Guanylate-bd_N"/>
</dbReference>
<reference evidence="4" key="1">
    <citation type="submission" date="2014-03" db="EMBL/GenBank/DDBJ databases">
        <authorList>
            <person name="Aksoy S."/>
            <person name="Warren W."/>
            <person name="Wilson R.K."/>
        </authorList>
    </citation>
    <scope>NUCLEOTIDE SEQUENCE [LARGE SCALE GENOMIC DNA]</scope>
    <source>
        <strain evidence="4">IAEA</strain>
    </source>
</reference>
<feature type="domain" description="Guanylate-binding protein N-terminal" evidence="2">
    <location>
        <begin position="52"/>
        <end position="76"/>
    </location>
</feature>
<dbReference type="EnsemblMetazoa" id="GBRI028150-RA">
    <property type="protein sequence ID" value="GBRI028150-PA"/>
    <property type="gene ID" value="GBRI028150"/>
</dbReference>
<evidence type="ECO:0000256" key="1">
    <source>
        <dbReference type="SAM" id="MobiDB-lite"/>
    </source>
</evidence>
<accession>A0A1A9WQE9</accession>
<reference evidence="3" key="2">
    <citation type="submission" date="2020-05" db="UniProtKB">
        <authorList>
            <consortium name="EnsemblMetazoa"/>
        </authorList>
    </citation>
    <scope>IDENTIFICATION</scope>
    <source>
        <strain evidence="3">IAEA</strain>
    </source>
</reference>
<dbReference type="AlphaFoldDB" id="A0A1A9WQE9"/>
<proteinExistence type="predicted"/>
<evidence type="ECO:0000313" key="4">
    <source>
        <dbReference type="Proteomes" id="UP000091820"/>
    </source>
</evidence>
<name>A0A1A9WQE9_9MUSC</name>
<dbReference type="Pfam" id="PF02263">
    <property type="entry name" value="GBP"/>
    <property type="match status" value="1"/>
</dbReference>
<dbReference type="VEuPathDB" id="VectorBase:GBRI028150"/>
<dbReference type="Proteomes" id="UP000091820">
    <property type="component" value="Unassembled WGS sequence"/>
</dbReference>
<evidence type="ECO:0000259" key="2">
    <source>
        <dbReference type="Pfam" id="PF02263"/>
    </source>
</evidence>
<dbReference type="GO" id="GO:0003924">
    <property type="term" value="F:GTPase activity"/>
    <property type="evidence" value="ECO:0007669"/>
    <property type="project" value="InterPro"/>
</dbReference>
<keyword evidence="4" id="KW-1185">Reference proteome</keyword>
<sequence length="178" mass="19628">MQFARYLGYSFRTCPPAEPIHTINEEVLVRRLVSVRPIVNHETGDSLGNDKQPLTGFSWRGGSECDTTGILMWSDIFCVDAPKSLSYCSIHRLGFCLPPSAWATMMLRELMKCDTSASGQTILEEAALQKAFGKDVKEIKKKAWDIIEAGGASDVKQAKLKDDGKEGSVDKAEVSNKI</sequence>
<feature type="region of interest" description="Disordered" evidence="1">
    <location>
        <begin position="158"/>
        <end position="178"/>
    </location>
</feature>
<organism evidence="3 4">
    <name type="scientific">Glossina brevipalpis</name>
    <dbReference type="NCBI Taxonomy" id="37001"/>
    <lineage>
        <taxon>Eukaryota</taxon>
        <taxon>Metazoa</taxon>
        <taxon>Ecdysozoa</taxon>
        <taxon>Arthropoda</taxon>
        <taxon>Hexapoda</taxon>
        <taxon>Insecta</taxon>
        <taxon>Pterygota</taxon>
        <taxon>Neoptera</taxon>
        <taxon>Endopterygota</taxon>
        <taxon>Diptera</taxon>
        <taxon>Brachycera</taxon>
        <taxon>Muscomorpha</taxon>
        <taxon>Hippoboscoidea</taxon>
        <taxon>Glossinidae</taxon>
        <taxon>Glossina</taxon>
    </lineage>
</organism>